<organism evidence="1 2">
    <name type="scientific">Crenichthys baileyi</name>
    <name type="common">White River springfish</name>
    <dbReference type="NCBI Taxonomy" id="28760"/>
    <lineage>
        <taxon>Eukaryota</taxon>
        <taxon>Metazoa</taxon>
        <taxon>Chordata</taxon>
        <taxon>Craniata</taxon>
        <taxon>Vertebrata</taxon>
        <taxon>Euteleostomi</taxon>
        <taxon>Actinopterygii</taxon>
        <taxon>Neopterygii</taxon>
        <taxon>Teleostei</taxon>
        <taxon>Neoteleostei</taxon>
        <taxon>Acanthomorphata</taxon>
        <taxon>Ovalentaria</taxon>
        <taxon>Atherinomorphae</taxon>
        <taxon>Cyprinodontiformes</taxon>
        <taxon>Goodeidae</taxon>
        <taxon>Crenichthys</taxon>
    </lineage>
</organism>
<gene>
    <name evidence="1" type="ORF">CRENBAI_007807</name>
</gene>
<reference evidence="1 2" key="1">
    <citation type="submission" date="2021-06" db="EMBL/GenBank/DDBJ databases">
        <authorList>
            <person name="Palmer J.M."/>
        </authorList>
    </citation>
    <scope>NUCLEOTIDE SEQUENCE [LARGE SCALE GENOMIC DNA]</scope>
    <source>
        <strain evidence="1 2">MEX-2019</strain>
        <tissue evidence="1">Muscle</tissue>
    </source>
</reference>
<dbReference type="Proteomes" id="UP001311232">
    <property type="component" value="Unassembled WGS sequence"/>
</dbReference>
<accession>A0AAV9R783</accession>
<dbReference type="EMBL" id="JAHHUM010002181">
    <property type="protein sequence ID" value="KAK5605681.1"/>
    <property type="molecule type" value="Genomic_DNA"/>
</dbReference>
<comment type="caution">
    <text evidence="1">The sequence shown here is derived from an EMBL/GenBank/DDBJ whole genome shotgun (WGS) entry which is preliminary data.</text>
</comment>
<evidence type="ECO:0000313" key="1">
    <source>
        <dbReference type="EMBL" id="KAK5605681.1"/>
    </source>
</evidence>
<proteinExistence type="predicted"/>
<evidence type="ECO:0000313" key="2">
    <source>
        <dbReference type="Proteomes" id="UP001311232"/>
    </source>
</evidence>
<keyword evidence="2" id="KW-1185">Reference proteome</keyword>
<sequence length="89" mass="9673">MDGLFPSVRVKSEREEESEAWSAELQKLDRARASLRSATFRLAAEAGLGADERPRTAMPLFQGAANSHGGFDNIAVPLKMPKYGALHST</sequence>
<dbReference type="AlphaFoldDB" id="A0AAV9R783"/>
<protein>
    <submittedName>
        <fullName evidence="1">Uncharacterized protein</fullName>
    </submittedName>
</protein>
<name>A0AAV9R783_9TELE</name>